<evidence type="ECO:0000313" key="2">
    <source>
        <dbReference type="EMBL" id="BBY83653.1"/>
    </source>
</evidence>
<keyword evidence="3" id="KW-1185">Reference proteome</keyword>
<sequence length="64" mass="7063">MVRRDRQKDDDKTEDDVADDEHVARSRAGKSGGDDGTYVGRTSTDDALDVGESGAEARSRHRDR</sequence>
<dbReference type="RefSeq" id="WP_163904666.1">
    <property type="nucleotide sequence ID" value="NZ_AP022599.1"/>
</dbReference>
<gene>
    <name evidence="2" type="ORF">MPUL_48110</name>
</gene>
<evidence type="ECO:0000313" key="3">
    <source>
        <dbReference type="Proteomes" id="UP000467252"/>
    </source>
</evidence>
<dbReference type="AlphaFoldDB" id="A0A7I7US18"/>
<reference evidence="2 3" key="1">
    <citation type="journal article" date="2019" name="Emerg. Microbes Infect.">
        <title>Comprehensive subspecies identification of 175 nontuberculous mycobacteria species based on 7547 genomic profiles.</title>
        <authorList>
            <person name="Matsumoto Y."/>
            <person name="Kinjo T."/>
            <person name="Motooka D."/>
            <person name="Nabeya D."/>
            <person name="Jung N."/>
            <person name="Uechi K."/>
            <person name="Horii T."/>
            <person name="Iida T."/>
            <person name="Fujita J."/>
            <person name="Nakamura S."/>
        </authorList>
    </citation>
    <scope>NUCLEOTIDE SEQUENCE [LARGE SCALE GENOMIC DNA]</scope>
    <source>
        <strain evidence="2 3">JCM 6370</strain>
    </source>
</reference>
<protein>
    <submittedName>
        <fullName evidence="2">Uncharacterized protein</fullName>
    </submittedName>
</protein>
<dbReference type="EMBL" id="AP022599">
    <property type="protein sequence ID" value="BBY83653.1"/>
    <property type="molecule type" value="Genomic_DNA"/>
</dbReference>
<dbReference type="Proteomes" id="UP000467252">
    <property type="component" value="Chromosome"/>
</dbReference>
<name>A0A7I7US18_MYCPV</name>
<accession>A0A7I7US18</accession>
<feature type="region of interest" description="Disordered" evidence="1">
    <location>
        <begin position="1"/>
        <end position="64"/>
    </location>
</feature>
<proteinExistence type="predicted"/>
<feature type="compositionally biased region" description="Basic and acidic residues" evidence="1">
    <location>
        <begin position="1"/>
        <end position="11"/>
    </location>
</feature>
<organism evidence="2 3">
    <name type="scientific">Mycolicibacterium pulveris</name>
    <name type="common">Mycobacterium pulveris</name>
    <dbReference type="NCBI Taxonomy" id="36813"/>
    <lineage>
        <taxon>Bacteria</taxon>
        <taxon>Bacillati</taxon>
        <taxon>Actinomycetota</taxon>
        <taxon>Actinomycetes</taxon>
        <taxon>Mycobacteriales</taxon>
        <taxon>Mycobacteriaceae</taxon>
        <taxon>Mycolicibacterium</taxon>
    </lineage>
</organism>
<evidence type="ECO:0000256" key="1">
    <source>
        <dbReference type="SAM" id="MobiDB-lite"/>
    </source>
</evidence>